<sequence>MAKNLGYAISTRCFTSRCWGKLKEQSSMLHEKLSPLLGSEVAVLCKQLADLEASHATENAASTDKFSKLEDTKIRYEPDLRRVKTTLDGDREANNASLRQKFDMEKKNHEDEMHKREEKIQSLLSEVTQQKEHIQTLSSTKSTLKILRSLSEDQSKKYMAVKSLRTTVRCSNFL</sequence>
<gene>
    <name evidence="2" type="ORF">Zm00014a_040330</name>
</gene>
<organism evidence="2">
    <name type="scientific">Zea mays</name>
    <name type="common">Maize</name>
    <dbReference type="NCBI Taxonomy" id="4577"/>
    <lineage>
        <taxon>Eukaryota</taxon>
        <taxon>Viridiplantae</taxon>
        <taxon>Streptophyta</taxon>
        <taxon>Embryophyta</taxon>
        <taxon>Tracheophyta</taxon>
        <taxon>Spermatophyta</taxon>
        <taxon>Magnoliopsida</taxon>
        <taxon>Liliopsida</taxon>
        <taxon>Poales</taxon>
        <taxon>Poaceae</taxon>
        <taxon>PACMAD clade</taxon>
        <taxon>Panicoideae</taxon>
        <taxon>Andropogonodae</taxon>
        <taxon>Andropogoneae</taxon>
        <taxon>Tripsacinae</taxon>
        <taxon>Zea</taxon>
    </lineage>
</organism>
<name>A0A3L6FZ50_MAIZE</name>
<dbReference type="AlphaFoldDB" id="A0A3L6FZ50"/>
<reference evidence="2" key="1">
    <citation type="journal article" date="2018" name="Nat. Genet.">
        <title>Extensive intraspecific gene order and gene structural variations between Mo17 and other maize genomes.</title>
        <authorList>
            <person name="Sun S."/>
            <person name="Zhou Y."/>
            <person name="Chen J."/>
            <person name="Shi J."/>
            <person name="Zhao H."/>
            <person name="Zhao H."/>
            <person name="Song W."/>
            <person name="Zhang M."/>
            <person name="Cui Y."/>
            <person name="Dong X."/>
            <person name="Liu H."/>
            <person name="Ma X."/>
            <person name="Jiao Y."/>
            <person name="Wang B."/>
            <person name="Wei X."/>
            <person name="Stein J.C."/>
            <person name="Glaubitz J.C."/>
            <person name="Lu F."/>
            <person name="Yu G."/>
            <person name="Liang C."/>
            <person name="Fengler K."/>
            <person name="Li B."/>
            <person name="Rafalski A."/>
            <person name="Schnable P.S."/>
            <person name="Ware D.H."/>
            <person name="Buckler E.S."/>
            <person name="Lai J."/>
        </authorList>
    </citation>
    <scope>NUCLEOTIDE SEQUENCE [LARGE SCALE GENOMIC DNA]</scope>
    <source>
        <tissue evidence="2">Seedling</tissue>
    </source>
</reference>
<keyword evidence="1" id="KW-0175">Coiled coil</keyword>
<feature type="coiled-coil region" evidence="1">
    <location>
        <begin position="99"/>
        <end position="126"/>
    </location>
</feature>
<evidence type="ECO:0000256" key="1">
    <source>
        <dbReference type="SAM" id="Coils"/>
    </source>
</evidence>
<comment type="caution">
    <text evidence="2">The sequence shown here is derived from an EMBL/GenBank/DDBJ whole genome shotgun (WGS) entry which is preliminary data.</text>
</comment>
<evidence type="ECO:0000313" key="2">
    <source>
        <dbReference type="EMBL" id="PWZ39781.1"/>
    </source>
</evidence>
<protein>
    <submittedName>
        <fullName evidence="2">Uncharacterized protein</fullName>
    </submittedName>
</protein>
<dbReference type="EMBL" id="NCVQ01000003">
    <property type="protein sequence ID" value="PWZ39781.1"/>
    <property type="molecule type" value="Genomic_DNA"/>
</dbReference>
<dbReference type="Proteomes" id="UP000251960">
    <property type="component" value="Chromosome 2"/>
</dbReference>
<accession>A0A3L6FZ50</accession>
<proteinExistence type="predicted"/>